<evidence type="ECO:0000256" key="1">
    <source>
        <dbReference type="SAM" id="Phobius"/>
    </source>
</evidence>
<dbReference type="AlphaFoldDB" id="A0A7L4WP98"/>
<reference evidence="3" key="1">
    <citation type="submission" date="2018-09" db="EMBL/GenBank/DDBJ databases">
        <title>Genomics and Phylogenetic analysis of three type specimens of Osmundea (Rhodomelaceae, Rhodophyta).</title>
        <authorList>
            <person name="Hughey J.R."/>
            <person name="Miller K.A."/>
        </authorList>
    </citation>
    <scope>NUCLEOTIDE SEQUENCE</scope>
</reference>
<keyword evidence="2" id="KW-0732">Signal</keyword>
<keyword evidence="1" id="KW-0812">Transmembrane</keyword>
<geneLocation type="chloroplast" evidence="3"/>
<feature type="signal peptide" evidence="2">
    <location>
        <begin position="1"/>
        <end position="27"/>
    </location>
</feature>
<accession>A0A7L4WP98</accession>
<sequence length="69" mass="7789">MIKLTFYLVSILTILLILLVSPSKNGAVSFGEQSKLLNSGYTQIMMQRIIGISVFTFFIFIIILLFQVT</sequence>
<evidence type="ECO:0000256" key="2">
    <source>
        <dbReference type="SAM" id="SignalP"/>
    </source>
</evidence>
<organism evidence="3">
    <name type="scientific">Osmundea sinicola</name>
    <dbReference type="NCBI Taxonomy" id="290685"/>
    <lineage>
        <taxon>Eukaryota</taxon>
        <taxon>Rhodophyta</taxon>
        <taxon>Florideophyceae</taxon>
        <taxon>Rhodymeniophycidae</taxon>
        <taxon>Ceramiales</taxon>
        <taxon>Rhodomelaceae</taxon>
        <taxon>Laurencieae</taxon>
        <taxon>Osmundea</taxon>
    </lineage>
</organism>
<evidence type="ECO:0000313" key="3">
    <source>
        <dbReference type="EMBL" id="QFR99907.1"/>
    </source>
</evidence>
<dbReference type="EMBL" id="MH898941">
    <property type="protein sequence ID" value="QFR99907.1"/>
    <property type="molecule type" value="Genomic_DNA"/>
</dbReference>
<keyword evidence="3" id="KW-0150">Chloroplast</keyword>
<keyword evidence="1" id="KW-1133">Transmembrane helix</keyword>
<gene>
    <name evidence="3" type="primary">secG</name>
</gene>
<name>A0A7L4WP98_9FLOR</name>
<keyword evidence="3" id="KW-0934">Plastid</keyword>
<keyword evidence="1" id="KW-0472">Membrane</keyword>
<feature type="transmembrane region" description="Helical" evidence="1">
    <location>
        <begin position="49"/>
        <end position="68"/>
    </location>
</feature>
<proteinExistence type="predicted"/>
<protein>
    <submittedName>
        <fullName evidence="3">Preprotein-translocase subunit g</fullName>
    </submittedName>
</protein>
<dbReference type="RefSeq" id="YP_009944613.1">
    <property type="nucleotide sequence ID" value="NC_051457.1"/>
</dbReference>
<feature type="chain" id="PRO_5029504560" evidence="2">
    <location>
        <begin position="28"/>
        <end position="69"/>
    </location>
</feature>
<dbReference type="GeneID" id="60234957"/>